<dbReference type="OrthoDB" id="9812068at2"/>
<dbReference type="InterPro" id="IPR011059">
    <property type="entry name" value="Metal-dep_hydrolase_composite"/>
</dbReference>
<feature type="domain" description="Amidohydrolase-related" evidence="3">
    <location>
        <begin position="1013"/>
        <end position="1111"/>
    </location>
</feature>
<protein>
    <submittedName>
        <fullName evidence="4">Amidohydrolase family protein</fullName>
    </submittedName>
</protein>
<name>A0A5B9E6H3_9BACT</name>
<dbReference type="EMBL" id="CP042806">
    <property type="protein sequence ID" value="QEE26675.1"/>
    <property type="molecule type" value="Genomic_DNA"/>
</dbReference>
<proteinExistence type="inferred from homology"/>
<dbReference type="InterPro" id="IPR011042">
    <property type="entry name" value="6-blade_b-propeller_TolB-like"/>
</dbReference>
<dbReference type="SUPFAM" id="SSF82171">
    <property type="entry name" value="DPP6 N-terminal domain-like"/>
    <property type="match status" value="1"/>
</dbReference>
<evidence type="ECO:0000256" key="1">
    <source>
        <dbReference type="ARBA" id="ARBA00009820"/>
    </source>
</evidence>
<feature type="compositionally biased region" description="Polar residues" evidence="2">
    <location>
        <begin position="1"/>
        <end position="12"/>
    </location>
</feature>
<dbReference type="SUPFAM" id="SSF51338">
    <property type="entry name" value="Composite domain of metallo-dependent hydrolases"/>
    <property type="match status" value="1"/>
</dbReference>
<evidence type="ECO:0000313" key="4">
    <source>
        <dbReference type="EMBL" id="QEE26675.1"/>
    </source>
</evidence>
<dbReference type="Proteomes" id="UP000321820">
    <property type="component" value="Chromosome"/>
</dbReference>
<organism evidence="4 5">
    <name type="scientific">Terriglobus albidus</name>
    <dbReference type="NCBI Taxonomy" id="1592106"/>
    <lineage>
        <taxon>Bacteria</taxon>
        <taxon>Pseudomonadati</taxon>
        <taxon>Acidobacteriota</taxon>
        <taxon>Terriglobia</taxon>
        <taxon>Terriglobales</taxon>
        <taxon>Acidobacteriaceae</taxon>
        <taxon>Terriglobus</taxon>
    </lineage>
</organism>
<dbReference type="Pfam" id="PF07676">
    <property type="entry name" value="PD40"/>
    <property type="match status" value="5"/>
</dbReference>
<dbReference type="Gene3D" id="2.30.40.10">
    <property type="entry name" value="Urease, subunit C, domain 1"/>
    <property type="match status" value="2"/>
</dbReference>
<dbReference type="PANTHER" id="PTHR36842:SF1">
    <property type="entry name" value="PROTEIN TOLB"/>
    <property type="match status" value="1"/>
</dbReference>
<dbReference type="InterPro" id="IPR032466">
    <property type="entry name" value="Metal_Hydrolase"/>
</dbReference>
<dbReference type="InterPro" id="IPR006680">
    <property type="entry name" value="Amidohydro-rel"/>
</dbReference>
<accession>A0A5B9E6H3</accession>
<dbReference type="Gene3D" id="3.30.110.90">
    <property type="entry name" value="Amidohydrolase"/>
    <property type="match status" value="1"/>
</dbReference>
<feature type="region of interest" description="Disordered" evidence="2">
    <location>
        <begin position="1"/>
        <end position="53"/>
    </location>
</feature>
<dbReference type="KEGG" id="talb:FTW19_00830"/>
<keyword evidence="5" id="KW-1185">Reference proteome</keyword>
<evidence type="ECO:0000313" key="5">
    <source>
        <dbReference type="Proteomes" id="UP000321820"/>
    </source>
</evidence>
<dbReference type="SUPFAM" id="SSF51556">
    <property type="entry name" value="Metallo-dependent hydrolases"/>
    <property type="match status" value="1"/>
</dbReference>
<dbReference type="Gene3D" id="2.120.10.30">
    <property type="entry name" value="TolB, C-terminal domain"/>
    <property type="match status" value="2"/>
</dbReference>
<dbReference type="AlphaFoldDB" id="A0A5B9E6H3"/>
<dbReference type="GO" id="GO:0016810">
    <property type="term" value="F:hydrolase activity, acting on carbon-nitrogen (but not peptide) bonds"/>
    <property type="evidence" value="ECO:0007669"/>
    <property type="project" value="InterPro"/>
</dbReference>
<sequence length="1134" mass="122311">MPSAAVPTNVSTAACRRPSPSAKRSRGSSPWRSSTSSTTSTPTATTPTQTPRLMARLRRPAAAVTSSSLHVSFSSSAALASKLFPPHINPRSAFPNGAHCVLPLKELSRFMRLSALASAALLLSVPAFSQATKPAAAKPAASTSKTRIITIHEGTNMASTVSPDGKTVILDLQGILFSLPIEGGKAKQLTQPTDEAAYPGFAPDGKTVVFQSYAGGTFHVWKMNADGTGLKQVTSGHGDDREPRISPDGKTIAFASDRDFKGSYDIWTVGIDGGEPKQITSGTNDEYEPGWTPDGKIVYVSAIDEEMIPGLRVATGRQVIQIDPASLAKKTLVEVKTGRIDSPSVSSDGKLAYVYFSGAGQTLFPSKLIVDGKPISSKYDDAFPFEAAWISPTSLLYTTNGKLVKADLSAKTETEIPFTADIKSIRPIFRSKDYRFDSKLPRQALGLYGPALSPDGKQVAFVALNQLYLLTIGNPVPKALTNDSFYKQGPMWSADGKWIAYVSDKDGVENVYLLDPKTGEEKHPSPSKSTAQIFPALSPDCKWFTSQDQTGATHLTEIATGKDSVVAPATFFPGRASFSTNGKTLAIATIHPYTKRFREGTSDILLVDIATKKQTWHKPAPFESVTTRTEDGPVYSPTGKEMAFVMSDVLYTMPVDENGAPAGKAEPLNNEVTDAPTYNGDGSKLLYLNNGKLKLIDRKSKVITPVAVSLKYTPEQPTGSTVIHAGKFWKGSGPDAQTDVDVLVTGNRVVSVTPHGTKPVPAGAKVIEAPNSTVLPGLWENHSHPNSDNSIYYGDRMGRLWMAYGITTLRDMADNAYRAVEEKEAFVSGAAVGPRLFATGEAVDGERVYYPMMIATTSEAQLQREFQRLHALDFDFLKLYVRLPYSWMKKGDDFAHNVMGVQTASHYLLPAVAIGNDGMSHVSATARTGWAYSRSLTGFSYSDVQQLEAESGMWTISTLLNQSIIGNWPTMADDSRYNIAPPWEKNRLVNGRNAAVKNPSTASEDRVMREESTVKGVLDRKGLYIGGTDSPLDLPSTSLHLNLRSQVKYGLQPWQALETVTSIAAKAALLDKDLGTLEKGKLADLIIVDGDPLTNINDVTNVQCVMTNGHLRSVAEIAAPFEKLTAGANMCPAK</sequence>
<evidence type="ECO:0000259" key="3">
    <source>
        <dbReference type="Pfam" id="PF01979"/>
    </source>
</evidence>
<comment type="similarity">
    <text evidence="1">Belongs to the TolB family.</text>
</comment>
<dbReference type="Gene3D" id="3.20.20.140">
    <property type="entry name" value="Metal-dependent hydrolases"/>
    <property type="match status" value="1"/>
</dbReference>
<dbReference type="PANTHER" id="PTHR36842">
    <property type="entry name" value="PROTEIN TOLB HOMOLOG"/>
    <property type="match status" value="1"/>
</dbReference>
<gene>
    <name evidence="4" type="ORF">FTW19_00830</name>
</gene>
<keyword evidence="4" id="KW-0378">Hydrolase</keyword>
<feature type="compositionally biased region" description="Low complexity" evidence="2">
    <location>
        <begin position="27"/>
        <end position="53"/>
    </location>
</feature>
<dbReference type="InterPro" id="IPR011659">
    <property type="entry name" value="WD40"/>
</dbReference>
<dbReference type="Pfam" id="PF01979">
    <property type="entry name" value="Amidohydro_1"/>
    <property type="match status" value="1"/>
</dbReference>
<evidence type="ECO:0000256" key="2">
    <source>
        <dbReference type="SAM" id="MobiDB-lite"/>
    </source>
</evidence>
<reference evidence="4 5" key="1">
    <citation type="submission" date="2019-08" db="EMBL/GenBank/DDBJ databases">
        <title>Complete genome sequence of Terriglobus albidus strain ORNL.</title>
        <authorList>
            <person name="Podar M."/>
        </authorList>
    </citation>
    <scope>NUCLEOTIDE SEQUENCE [LARGE SCALE GENOMIC DNA]</scope>
    <source>
        <strain evidence="4 5">ORNL</strain>
    </source>
</reference>